<proteinExistence type="predicted"/>
<sequence>MMNNRIIYLTFFLMLASPVIAQDISIFFLKDGSIVQGTVVNENQNRIFLKTEQGTIKILTMDILGREDLARKGDLSFISERVDHLRNHVNHLTGKLENLNDSLRMVLDNLSVNYQELEGLQGEFEIDLLRLHSQGREQKKQIQYLQDDGVDKRVDIAANRQNLGGLKDTVNFYVGEFKKERQTLETTTNTAFLLTGTVSNTRRELQDAVQDQQNQKNQIDIMAGSIAHLIQEVQQVSQSFAAIEEAIEMNGKSIAALTAALQTQDATLNEKIDQAVEVLNQEIDQAVREYTSQIKLVQVTLEDQADQGVRTRKKIDLDIKDLGELSDRKHEKLAKRLDDLEKNFFTVESNIDSHLASIKKSIDRLNSELKTVKKSISEKK</sequence>
<organism evidence="1">
    <name type="scientific">marine metagenome</name>
    <dbReference type="NCBI Taxonomy" id="408172"/>
    <lineage>
        <taxon>unclassified sequences</taxon>
        <taxon>metagenomes</taxon>
        <taxon>ecological metagenomes</taxon>
    </lineage>
</organism>
<name>A0A381MYV5_9ZZZZ</name>
<accession>A0A381MYV5</accession>
<protein>
    <submittedName>
        <fullName evidence="1">Uncharacterized protein</fullName>
    </submittedName>
</protein>
<dbReference type="EMBL" id="UINC01000020">
    <property type="protein sequence ID" value="SUZ47501.1"/>
    <property type="molecule type" value="Genomic_DNA"/>
</dbReference>
<dbReference type="AlphaFoldDB" id="A0A381MYV5"/>
<evidence type="ECO:0000313" key="1">
    <source>
        <dbReference type="EMBL" id="SUZ47501.1"/>
    </source>
</evidence>
<reference evidence="1" key="1">
    <citation type="submission" date="2018-05" db="EMBL/GenBank/DDBJ databases">
        <authorList>
            <person name="Lanie J.A."/>
            <person name="Ng W.-L."/>
            <person name="Kazmierczak K.M."/>
            <person name="Andrzejewski T.M."/>
            <person name="Davidsen T.M."/>
            <person name="Wayne K.J."/>
            <person name="Tettelin H."/>
            <person name="Glass J.I."/>
            <person name="Rusch D."/>
            <person name="Podicherti R."/>
            <person name="Tsui H.-C.T."/>
            <person name="Winkler M.E."/>
        </authorList>
    </citation>
    <scope>NUCLEOTIDE SEQUENCE</scope>
</reference>
<gene>
    <name evidence="1" type="ORF">METZ01_LOCUS355</name>
</gene>